<dbReference type="GO" id="GO:0008270">
    <property type="term" value="F:zinc ion binding"/>
    <property type="evidence" value="ECO:0007669"/>
    <property type="project" value="InterPro"/>
</dbReference>
<dbReference type="STRING" id="306901.Q2HA78"/>
<dbReference type="InterPro" id="IPR051089">
    <property type="entry name" value="prtT"/>
</dbReference>
<feature type="region of interest" description="Disordered" evidence="6">
    <location>
        <begin position="36"/>
        <end position="71"/>
    </location>
</feature>
<dbReference type="PANTHER" id="PTHR31845:SF10">
    <property type="entry name" value="ZN(II)2CYS6 TRANSCRIPTION FACTOR (EUROFUNG)"/>
    <property type="match status" value="1"/>
</dbReference>
<sequence length="720" mass="80264">MESRSVSPVVAGKVLKGPRACATCAKAKSRCIAGPRGQEKCERCHRLKKPCSSQTPAPARKRKEPKPTRVAELERRLEDLSARMESVQRQVPAPSPSNSDHYGLPSISVGAPADPDDPLPPRNLSGTQVPMPTFGRDRWNSPFAHIFPERSIFDAQPEHHQPPAARAVSPSAPSGLTPALTTTSGSLTSSPYQQPYPQPLPQQNYSDPWPQGEEAESLLGLYREKMGHLFPFAIAPPHLTSAQMREERPFFWKVVVLEACLFDGRRQAAMGDELLRELSEAAFVKAQNSIDLLQGLLMFIGWYHNSLTSVQMTRLLFLARSINTNLATAETKGVPGKEGYSSESLERMRVFVGTYYMVTITFTTNKRPDALMNNVNTPYLATCCRVLLGQMEYPTDELLVHLCRAQQLSQSITLAFDRRKAVPSDNRIPQTAFIQGLQERVRGFAAALPPHIKTNRSLEGHLLVAEVMIYESSVEELCHHHHHPQQRPLFSSSSRPGEPAAPTAMPPPLGPEGGADTERLRILWECIRLVDAFMTKRYNPRDRRLPGRYVCLTSFDLTYVFLTMLKLSTMQVPGLDLARVREELHIHEHMSQLMNRMEYMAVKRKRARGGQGVGGGVTVSTEVEGYTDPYDRLARKVRNVMDLLNTSEVDSEYAASQVARVYDPAPMTLSDAAVELLEDFGWQGNDPGDPSLDSFMFGDGVMDWTTIFNNAMAESSLYTT</sequence>
<evidence type="ECO:0000313" key="8">
    <source>
        <dbReference type="EMBL" id="EAQ90941.1"/>
    </source>
</evidence>
<dbReference type="GeneID" id="4389613"/>
<dbReference type="VEuPathDB" id="FungiDB:CHGG_02876"/>
<dbReference type="InterPro" id="IPR001138">
    <property type="entry name" value="Zn2Cys6_DnaBD"/>
</dbReference>
<evidence type="ECO:0000313" key="9">
    <source>
        <dbReference type="Proteomes" id="UP000001056"/>
    </source>
</evidence>
<dbReference type="RefSeq" id="XP_001229392.1">
    <property type="nucleotide sequence ID" value="XM_001229391.1"/>
</dbReference>
<dbReference type="Proteomes" id="UP000001056">
    <property type="component" value="Unassembled WGS sequence"/>
</dbReference>
<dbReference type="OrthoDB" id="1600564at2759"/>
<dbReference type="OMA" id="FLWKAVM"/>
<gene>
    <name evidence="8" type="ORF">CHGG_02876</name>
</gene>
<dbReference type="AlphaFoldDB" id="Q2HA78"/>
<organism evidence="8 9">
    <name type="scientific">Chaetomium globosum (strain ATCC 6205 / CBS 148.51 / DSM 1962 / NBRC 6347 / NRRL 1970)</name>
    <name type="common">Soil fungus</name>
    <dbReference type="NCBI Taxonomy" id="306901"/>
    <lineage>
        <taxon>Eukaryota</taxon>
        <taxon>Fungi</taxon>
        <taxon>Dikarya</taxon>
        <taxon>Ascomycota</taxon>
        <taxon>Pezizomycotina</taxon>
        <taxon>Sordariomycetes</taxon>
        <taxon>Sordariomycetidae</taxon>
        <taxon>Sordariales</taxon>
        <taxon>Chaetomiaceae</taxon>
        <taxon>Chaetomium</taxon>
    </lineage>
</organism>
<dbReference type="EMBL" id="CH408030">
    <property type="protein sequence ID" value="EAQ90941.1"/>
    <property type="molecule type" value="Genomic_DNA"/>
</dbReference>
<comment type="subcellular location">
    <subcellularLocation>
        <location evidence="1">Nucleus</location>
    </subcellularLocation>
</comment>
<evidence type="ECO:0000259" key="7">
    <source>
        <dbReference type="PROSITE" id="PS00463"/>
    </source>
</evidence>
<name>Q2HA78_CHAGB</name>
<reference evidence="9" key="1">
    <citation type="journal article" date="2015" name="Genome Announc.">
        <title>Draft genome sequence of the cellulolytic fungus Chaetomium globosum.</title>
        <authorList>
            <person name="Cuomo C.A."/>
            <person name="Untereiner W.A."/>
            <person name="Ma L.-J."/>
            <person name="Grabherr M."/>
            <person name="Birren B.W."/>
        </authorList>
    </citation>
    <scope>NUCLEOTIDE SEQUENCE [LARGE SCALE GENOMIC DNA]</scope>
    <source>
        <strain evidence="9">ATCC 6205 / CBS 148.51 / DSM 1962 / NBRC 6347 / NRRL 1970</strain>
    </source>
</reference>
<dbReference type="PROSITE" id="PS00463">
    <property type="entry name" value="ZN2_CY6_FUNGAL_1"/>
    <property type="match status" value="1"/>
</dbReference>
<dbReference type="InParanoid" id="Q2HA78"/>
<feature type="compositionally biased region" description="Low complexity" evidence="6">
    <location>
        <begin position="162"/>
        <end position="193"/>
    </location>
</feature>
<evidence type="ECO:0000256" key="1">
    <source>
        <dbReference type="ARBA" id="ARBA00004123"/>
    </source>
</evidence>
<evidence type="ECO:0000256" key="3">
    <source>
        <dbReference type="ARBA" id="ARBA00023125"/>
    </source>
</evidence>
<protein>
    <recommendedName>
        <fullName evidence="7">Zn(2)-C6 fungal-type domain-containing protein</fullName>
    </recommendedName>
</protein>
<evidence type="ECO:0000256" key="4">
    <source>
        <dbReference type="ARBA" id="ARBA00023163"/>
    </source>
</evidence>
<dbReference type="SUPFAM" id="SSF57701">
    <property type="entry name" value="Zn2/Cys6 DNA-binding domain"/>
    <property type="match status" value="1"/>
</dbReference>
<keyword evidence="4" id="KW-0804">Transcription</keyword>
<dbReference type="GO" id="GO:0005634">
    <property type="term" value="C:nucleus"/>
    <property type="evidence" value="ECO:0007669"/>
    <property type="project" value="UniProtKB-SubCell"/>
</dbReference>
<keyword evidence="2" id="KW-0805">Transcription regulation</keyword>
<evidence type="ECO:0000256" key="6">
    <source>
        <dbReference type="SAM" id="MobiDB-lite"/>
    </source>
</evidence>
<dbReference type="eggNOG" id="ENOG502SN12">
    <property type="taxonomic scope" value="Eukaryota"/>
</dbReference>
<keyword evidence="9" id="KW-1185">Reference proteome</keyword>
<keyword evidence="3" id="KW-0238">DNA-binding</keyword>
<feature type="region of interest" description="Disordered" evidence="6">
    <location>
        <begin position="484"/>
        <end position="512"/>
    </location>
</feature>
<dbReference type="Gene3D" id="4.10.240.10">
    <property type="entry name" value="Zn(2)-C6 fungal-type DNA-binding domain"/>
    <property type="match status" value="1"/>
</dbReference>
<proteinExistence type="predicted"/>
<dbReference type="HOGENOM" id="CLU_006524_10_0_1"/>
<dbReference type="InterPro" id="IPR036864">
    <property type="entry name" value="Zn2-C6_fun-type_DNA-bd_sf"/>
</dbReference>
<dbReference type="GO" id="GO:0000981">
    <property type="term" value="F:DNA-binding transcription factor activity, RNA polymerase II-specific"/>
    <property type="evidence" value="ECO:0007669"/>
    <property type="project" value="InterPro"/>
</dbReference>
<keyword evidence="5" id="KW-0539">Nucleus</keyword>
<feature type="domain" description="Zn(2)-C6 fungal-type" evidence="7">
    <location>
        <begin position="20"/>
        <end position="51"/>
    </location>
</feature>
<dbReference type="GO" id="GO:0000976">
    <property type="term" value="F:transcription cis-regulatory region binding"/>
    <property type="evidence" value="ECO:0007669"/>
    <property type="project" value="TreeGrafter"/>
</dbReference>
<evidence type="ECO:0000256" key="5">
    <source>
        <dbReference type="ARBA" id="ARBA00023242"/>
    </source>
</evidence>
<feature type="region of interest" description="Disordered" evidence="6">
    <location>
        <begin position="157"/>
        <end position="198"/>
    </location>
</feature>
<accession>Q2HA78</accession>
<evidence type="ECO:0000256" key="2">
    <source>
        <dbReference type="ARBA" id="ARBA00023015"/>
    </source>
</evidence>
<dbReference type="PANTHER" id="PTHR31845">
    <property type="entry name" value="FINGER DOMAIN PROTEIN, PUTATIVE-RELATED"/>
    <property type="match status" value="1"/>
</dbReference>
<feature type="region of interest" description="Disordered" evidence="6">
    <location>
        <begin position="84"/>
        <end position="133"/>
    </location>
</feature>